<dbReference type="Pfam" id="PF14510">
    <property type="entry name" value="ABC_trans_N"/>
    <property type="match status" value="1"/>
</dbReference>
<proteinExistence type="predicted"/>
<name>A0AAI9XQ63_9PEZI</name>
<organism evidence="5 6">
    <name type="scientific">Colletotrichum cuscutae</name>
    <dbReference type="NCBI Taxonomy" id="1209917"/>
    <lineage>
        <taxon>Eukaryota</taxon>
        <taxon>Fungi</taxon>
        <taxon>Dikarya</taxon>
        <taxon>Ascomycota</taxon>
        <taxon>Pezizomycotina</taxon>
        <taxon>Sordariomycetes</taxon>
        <taxon>Hypocreomycetidae</taxon>
        <taxon>Glomerellales</taxon>
        <taxon>Glomerellaceae</taxon>
        <taxon>Colletotrichum</taxon>
        <taxon>Colletotrichum acutatum species complex</taxon>
    </lineage>
</organism>
<feature type="domain" description="Pleiotropic ABC efflux transporter N-terminal" evidence="4">
    <location>
        <begin position="80"/>
        <end position="154"/>
    </location>
</feature>
<dbReference type="PANTHER" id="PTHR19241">
    <property type="entry name" value="ATP-BINDING CASSETTE TRANSPORTER"/>
    <property type="match status" value="1"/>
</dbReference>
<protein>
    <submittedName>
        <fullName evidence="5">ABC-2 type transporter</fullName>
    </submittedName>
</protein>
<feature type="region of interest" description="Disordered" evidence="2">
    <location>
        <begin position="1"/>
        <end position="48"/>
    </location>
</feature>
<feature type="compositionally biased region" description="Basic and acidic residues" evidence="2">
    <location>
        <begin position="7"/>
        <end position="17"/>
    </location>
</feature>
<dbReference type="SUPFAM" id="SSF52540">
    <property type="entry name" value="P-loop containing nucleoside triphosphate hydrolases"/>
    <property type="match status" value="1"/>
</dbReference>
<accession>A0AAI9XQ63</accession>
<dbReference type="InterPro" id="IPR027417">
    <property type="entry name" value="P-loop_NTPase"/>
</dbReference>
<feature type="domain" description="ABC transporter" evidence="3">
    <location>
        <begin position="177"/>
        <end position="340"/>
    </location>
</feature>
<keyword evidence="6" id="KW-1185">Reference proteome</keyword>
<gene>
    <name evidence="5" type="ORF">CCUS01_10156</name>
</gene>
<sequence>MSTAPSTDEKADNERPIWRSSRPSRHRASLLSFPGAPPPSDNRPRSVHISADEYKAITDLVDLAKSFLEKQQQNGEVSLSSTQSDSVLDVSKAPKQDGPLDPFGNNFDAREWAKAFYRLRSNSCEVRKAGIAYRKLNVSGYGSDTAFQTTVGNAWWLKAAGAMRGLLRIKRQQVRILHDLEGVVHDGEMLCVLGPPGSGCSTFLRTMAGDTQGTQVAEDSHLNYRGVSADEMKRYFKGDAIYTAEEDVHFPALSVADTLFFAARARAPRTRPAGLSADEYATWVRDVTMAMLGIQHTMQTPVGGTDGDTVRGVSGGERKRVSIAEAALSFAPIQCWDNSTRSAHTHSNQSNK</sequence>
<dbReference type="InterPro" id="IPR029481">
    <property type="entry name" value="ABC_trans_N"/>
</dbReference>
<reference evidence="5" key="1">
    <citation type="submission" date="2016-11" db="EMBL/GenBank/DDBJ databases">
        <title>The genome sequence of Colletotrichum cuscutae.</title>
        <authorList>
            <person name="Baroncelli R."/>
        </authorList>
    </citation>
    <scope>NUCLEOTIDE SEQUENCE</scope>
    <source>
        <strain evidence="5">IMI 304802</strain>
    </source>
</reference>
<dbReference type="AlphaFoldDB" id="A0AAI9XQ63"/>
<comment type="caution">
    <text evidence="5">The sequence shown here is derived from an EMBL/GenBank/DDBJ whole genome shotgun (WGS) entry which is preliminary data.</text>
</comment>
<evidence type="ECO:0000256" key="1">
    <source>
        <dbReference type="ARBA" id="ARBA00022448"/>
    </source>
</evidence>
<feature type="compositionally biased region" description="Polar residues" evidence="2">
    <location>
        <begin position="74"/>
        <end position="86"/>
    </location>
</feature>
<dbReference type="GO" id="GO:0016887">
    <property type="term" value="F:ATP hydrolysis activity"/>
    <property type="evidence" value="ECO:0007669"/>
    <property type="project" value="InterPro"/>
</dbReference>
<evidence type="ECO:0000259" key="4">
    <source>
        <dbReference type="Pfam" id="PF14510"/>
    </source>
</evidence>
<dbReference type="Gene3D" id="3.40.50.300">
    <property type="entry name" value="P-loop containing nucleotide triphosphate hydrolases"/>
    <property type="match status" value="1"/>
</dbReference>
<dbReference type="InterPro" id="IPR003439">
    <property type="entry name" value="ABC_transporter-like_ATP-bd"/>
</dbReference>
<dbReference type="Proteomes" id="UP001239213">
    <property type="component" value="Unassembled WGS sequence"/>
</dbReference>
<dbReference type="EMBL" id="MPDP01000287">
    <property type="protein sequence ID" value="KAK1456168.1"/>
    <property type="molecule type" value="Genomic_DNA"/>
</dbReference>
<feature type="region of interest" description="Disordered" evidence="2">
    <location>
        <begin position="74"/>
        <end position="104"/>
    </location>
</feature>
<evidence type="ECO:0000256" key="2">
    <source>
        <dbReference type="SAM" id="MobiDB-lite"/>
    </source>
</evidence>
<evidence type="ECO:0000313" key="5">
    <source>
        <dbReference type="EMBL" id="KAK1456168.1"/>
    </source>
</evidence>
<dbReference type="Pfam" id="PF00005">
    <property type="entry name" value="ABC_tran"/>
    <property type="match status" value="1"/>
</dbReference>
<evidence type="ECO:0000313" key="6">
    <source>
        <dbReference type="Proteomes" id="UP001239213"/>
    </source>
</evidence>
<evidence type="ECO:0000259" key="3">
    <source>
        <dbReference type="Pfam" id="PF00005"/>
    </source>
</evidence>
<keyword evidence="1" id="KW-0813">Transport</keyword>
<dbReference type="GO" id="GO:0005524">
    <property type="term" value="F:ATP binding"/>
    <property type="evidence" value="ECO:0007669"/>
    <property type="project" value="InterPro"/>
</dbReference>